<accession>A0A841E423</accession>
<gene>
    <name evidence="5" type="ORF">HNR25_002348</name>
</gene>
<dbReference type="RefSeq" id="WP_184634944.1">
    <property type="nucleotide sequence ID" value="NZ_BAABKT010000033.1"/>
</dbReference>
<feature type="domain" description="Methyltransferase" evidence="4">
    <location>
        <begin position="42"/>
        <end position="136"/>
    </location>
</feature>
<reference evidence="5 6" key="1">
    <citation type="submission" date="2020-08" db="EMBL/GenBank/DDBJ databases">
        <title>Sequencing the genomes of 1000 actinobacteria strains.</title>
        <authorList>
            <person name="Klenk H.-P."/>
        </authorList>
    </citation>
    <scope>NUCLEOTIDE SEQUENCE [LARGE SCALE GENOMIC DNA]</scope>
    <source>
        <strain evidence="5 6">DSM 44593</strain>
    </source>
</reference>
<dbReference type="EMBL" id="JACHLY010000001">
    <property type="protein sequence ID" value="MBB5998597.1"/>
    <property type="molecule type" value="Genomic_DNA"/>
</dbReference>
<keyword evidence="3" id="KW-0949">S-adenosyl-L-methionine</keyword>
<name>A0A841E423_9ACTN</name>
<dbReference type="Proteomes" id="UP000578077">
    <property type="component" value="Unassembled WGS sequence"/>
</dbReference>
<evidence type="ECO:0000256" key="1">
    <source>
        <dbReference type="ARBA" id="ARBA00022603"/>
    </source>
</evidence>
<protein>
    <submittedName>
        <fullName evidence="5">SAM-dependent methyltransferase</fullName>
    </submittedName>
</protein>
<dbReference type="InterPro" id="IPR041698">
    <property type="entry name" value="Methyltransf_25"/>
</dbReference>
<dbReference type="CDD" id="cd02440">
    <property type="entry name" value="AdoMet_MTases"/>
    <property type="match status" value="1"/>
</dbReference>
<dbReference type="Pfam" id="PF13649">
    <property type="entry name" value="Methyltransf_25"/>
    <property type="match status" value="1"/>
</dbReference>
<dbReference type="Gene3D" id="3.40.50.150">
    <property type="entry name" value="Vaccinia Virus protein VP39"/>
    <property type="match status" value="1"/>
</dbReference>
<dbReference type="GO" id="GO:0032259">
    <property type="term" value="P:methylation"/>
    <property type="evidence" value="ECO:0007669"/>
    <property type="project" value="UniProtKB-KW"/>
</dbReference>
<sequence length="210" mass="22224">MTTPSESLFDSLYDNDTAPWVIGEPQPEVAALERDGWISGSVLDPGCGTGENTVHLALRGYTVRGVDFSTRGVEAARANAAEQGAEAEFAVADAFALGEDDRRYDTVVDSALFHVFGGDDRAAYVAALHAACRPGGLVHVLALSDAEPGVGPRVGESDIRDAFGTGWDLEDLRAARYRCTVVDDGMAAALGAERGGKVDQAAWLARIRRV</sequence>
<evidence type="ECO:0000313" key="5">
    <source>
        <dbReference type="EMBL" id="MBB5998597.1"/>
    </source>
</evidence>
<evidence type="ECO:0000313" key="6">
    <source>
        <dbReference type="Proteomes" id="UP000578077"/>
    </source>
</evidence>
<dbReference type="InterPro" id="IPR029063">
    <property type="entry name" value="SAM-dependent_MTases_sf"/>
</dbReference>
<evidence type="ECO:0000256" key="3">
    <source>
        <dbReference type="ARBA" id="ARBA00022691"/>
    </source>
</evidence>
<dbReference type="SUPFAM" id="SSF53335">
    <property type="entry name" value="S-adenosyl-L-methionine-dependent methyltransferases"/>
    <property type="match status" value="1"/>
</dbReference>
<dbReference type="GO" id="GO:0008168">
    <property type="term" value="F:methyltransferase activity"/>
    <property type="evidence" value="ECO:0007669"/>
    <property type="project" value="UniProtKB-KW"/>
</dbReference>
<dbReference type="PANTHER" id="PTHR43464">
    <property type="entry name" value="METHYLTRANSFERASE"/>
    <property type="match status" value="1"/>
</dbReference>
<evidence type="ECO:0000256" key="2">
    <source>
        <dbReference type="ARBA" id="ARBA00022679"/>
    </source>
</evidence>
<keyword evidence="2 5" id="KW-0808">Transferase</keyword>
<keyword evidence="1 5" id="KW-0489">Methyltransferase</keyword>
<comment type="caution">
    <text evidence="5">The sequence shown here is derived from an EMBL/GenBank/DDBJ whole genome shotgun (WGS) entry which is preliminary data.</text>
</comment>
<organism evidence="5 6">
    <name type="scientific">Streptomonospora salina</name>
    <dbReference type="NCBI Taxonomy" id="104205"/>
    <lineage>
        <taxon>Bacteria</taxon>
        <taxon>Bacillati</taxon>
        <taxon>Actinomycetota</taxon>
        <taxon>Actinomycetes</taxon>
        <taxon>Streptosporangiales</taxon>
        <taxon>Nocardiopsidaceae</taxon>
        <taxon>Streptomonospora</taxon>
    </lineage>
</organism>
<proteinExistence type="predicted"/>
<keyword evidence="6" id="KW-1185">Reference proteome</keyword>
<dbReference type="PANTHER" id="PTHR43464:SF19">
    <property type="entry name" value="UBIQUINONE BIOSYNTHESIS O-METHYLTRANSFERASE, MITOCHONDRIAL"/>
    <property type="match status" value="1"/>
</dbReference>
<evidence type="ECO:0000259" key="4">
    <source>
        <dbReference type="Pfam" id="PF13649"/>
    </source>
</evidence>
<dbReference type="AlphaFoldDB" id="A0A841E423"/>